<sequence>MTFSLACDGDAPESEPAVLNENDYKVQITAVTDVTNKGDASDIQVKFNTGQARENIQEYRIMIVKSSAVSNLTVESMKSLPNSSYASHAGNQINQELQLDALQNDIDGESVTSDIDYRIAILSIGTFNEETVYVLSEPSTDFKLINNPETSTLVSNMPANDAISIDAAGNIYVSNYGVWDNSIGKGNGTTALKISPAGDVSVFVTGLANPVGNAIDSEGNFYVNDDNVSNAGNLVKVAPDGTKTTIANIQGYPSGLLLGTDGNFYVSNYNIGVVNKVTPDGTITDFVRDERLKGGVGIVYDDNGNIIVGNFLTGAVLSINPSGDISLIGTVPTLGRGSVIGYLTYFEGNVYATSGGGKRIYKVSLGGEVTVFAGSGVVGSSDGEFQDATFTIPNGIAVDKAKRVLYVSDGATTGGANLRVLPLDR</sequence>
<proteinExistence type="predicted"/>
<dbReference type="PANTHER" id="PTHR47572:SF5">
    <property type="entry name" value="BLR2277 PROTEIN"/>
    <property type="match status" value="1"/>
</dbReference>
<dbReference type="Gene3D" id="2.120.10.30">
    <property type="entry name" value="TolB, C-terminal domain"/>
    <property type="match status" value="1"/>
</dbReference>
<comment type="caution">
    <text evidence="1">The sequence shown here is derived from an EMBL/GenBank/DDBJ whole genome shotgun (WGS) entry which is preliminary data.</text>
</comment>
<evidence type="ECO:0000313" key="2">
    <source>
        <dbReference type="Proteomes" id="UP000095552"/>
    </source>
</evidence>
<protein>
    <recommendedName>
        <fullName evidence="3">SMP-30/Gluconolactonase/LRE-like region domain-containing protein</fullName>
    </recommendedName>
</protein>
<dbReference type="EMBL" id="MDGQ01000005">
    <property type="protein sequence ID" value="OEK04820.1"/>
    <property type="molecule type" value="Genomic_DNA"/>
</dbReference>
<dbReference type="AlphaFoldDB" id="A0A1E5T0C0"/>
<dbReference type="InterPro" id="IPR011042">
    <property type="entry name" value="6-blade_b-propeller_TolB-like"/>
</dbReference>
<accession>A0A1E5T0C0</accession>
<evidence type="ECO:0000313" key="1">
    <source>
        <dbReference type="EMBL" id="OEK04820.1"/>
    </source>
</evidence>
<dbReference type="STRING" id="1563681.BFP71_15380"/>
<name>A0A1E5T0C0_9BACT</name>
<dbReference type="Proteomes" id="UP000095552">
    <property type="component" value="Unassembled WGS sequence"/>
</dbReference>
<reference evidence="1 2" key="1">
    <citation type="submission" date="2016-08" db="EMBL/GenBank/DDBJ databases">
        <title>Draft genome of Fabibacter sp. strain SK-8.</title>
        <authorList>
            <person name="Wong S.-K."/>
            <person name="Hamasaki K."/>
            <person name="Yoshizawa S."/>
        </authorList>
    </citation>
    <scope>NUCLEOTIDE SEQUENCE [LARGE SCALE GENOMIC DNA]</scope>
    <source>
        <strain evidence="1 2">SK-8</strain>
    </source>
</reference>
<dbReference type="InterPro" id="IPR051262">
    <property type="entry name" value="SMP-30/CGR1_Lactonase"/>
</dbReference>
<dbReference type="Gene3D" id="2.40.10.500">
    <property type="match status" value="2"/>
</dbReference>
<evidence type="ECO:0008006" key="3">
    <source>
        <dbReference type="Google" id="ProtNLM"/>
    </source>
</evidence>
<keyword evidence="2" id="KW-1185">Reference proteome</keyword>
<gene>
    <name evidence="1" type="ORF">BFP71_15380</name>
</gene>
<dbReference type="SUPFAM" id="SSF63829">
    <property type="entry name" value="Calcium-dependent phosphotriesterase"/>
    <property type="match status" value="1"/>
</dbReference>
<dbReference type="PANTHER" id="PTHR47572">
    <property type="entry name" value="LIPOPROTEIN-RELATED"/>
    <property type="match status" value="1"/>
</dbReference>
<organism evidence="1 2">
    <name type="scientific">Roseivirga misakiensis</name>
    <dbReference type="NCBI Taxonomy" id="1563681"/>
    <lineage>
        <taxon>Bacteria</taxon>
        <taxon>Pseudomonadati</taxon>
        <taxon>Bacteroidota</taxon>
        <taxon>Cytophagia</taxon>
        <taxon>Cytophagales</taxon>
        <taxon>Roseivirgaceae</taxon>
        <taxon>Roseivirga</taxon>
    </lineage>
</organism>